<dbReference type="Gene3D" id="3.40.50.1820">
    <property type="entry name" value="alpha/beta hydrolase"/>
    <property type="match status" value="1"/>
</dbReference>
<dbReference type="GO" id="GO:0006629">
    <property type="term" value="P:lipid metabolic process"/>
    <property type="evidence" value="ECO:0007669"/>
    <property type="project" value="InterPro"/>
</dbReference>
<dbReference type="PANTHER" id="PTHR45856">
    <property type="entry name" value="ALPHA/BETA-HYDROLASES SUPERFAMILY PROTEIN"/>
    <property type="match status" value="1"/>
</dbReference>
<comment type="caution">
    <text evidence="2">The sequence shown here is derived from an EMBL/GenBank/DDBJ whole genome shotgun (WGS) entry which is preliminary data.</text>
</comment>
<organism evidence="2 3">
    <name type="scientific">Entomortierella chlamydospora</name>
    <dbReference type="NCBI Taxonomy" id="101097"/>
    <lineage>
        <taxon>Eukaryota</taxon>
        <taxon>Fungi</taxon>
        <taxon>Fungi incertae sedis</taxon>
        <taxon>Mucoromycota</taxon>
        <taxon>Mortierellomycotina</taxon>
        <taxon>Mortierellomycetes</taxon>
        <taxon>Mortierellales</taxon>
        <taxon>Mortierellaceae</taxon>
        <taxon>Entomortierella</taxon>
    </lineage>
</organism>
<proteinExistence type="predicted"/>
<evidence type="ECO:0000313" key="2">
    <source>
        <dbReference type="EMBL" id="KAG0008103.1"/>
    </source>
</evidence>
<accession>A0A9P6MNS0</accession>
<name>A0A9P6MNS0_9FUNG</name>
<feature type="domain" description="Fungal lipase-type" evidence="1">
    <location>
        <begin position="170"/>
        <end position="310"/>
    </location>
</feature>
<dbReference type="EMBL" id="JAAAID010002042">
    <property type="protein sequence ID" value="KAG0008103.1"/>
    <property type="molecule type" value="Genomic_DNA"/>
</dbReference>
<dbReference type="PANTHER" id="PTHR45856:SF25">
    <property type="entry name" value="FUNGAL LIPASE-LIKE DOMAIN-CONTAINING PROTEIN"/>
    <property type="match status" value="1"/>
</dbReference>
<dbReference type="AlphaFoldDB" id="A0A9P6MNS0"/>
<evidence type="ECO:0000313" key="3">
    <source>
        <dbReference type="Proteomes" id="UP000703661"/>
    </source>
</evidence>
<dbReference type="Pfam" id="PF01764">
    <property type="entry name" value="Lipase_3"/>
    <property type="match status" value="1"/>
</dbReference>
<dbReference type="CDD" id="cd00519">
    <property type="entry name" value="Lipase_3"/>
    <property type="match status" value="1"/>
</dbReference>
<evidence type="ECO:0000259" key="1">
    <source>
        <dbReference type="Pfam" id="PF01764"/>
    </source>
</evidence>
<dbReference type="InterPro" id="IPR051218">
    <property type="entry name" value="Sec_MonoDiacylglyc_Lipase"/>
</dbReference>
<protein>
    <recommendedName>
        <fullName evidence="1">Fungal lipase-type domain-containing protein</fullName>
    </recommendedName>
</protein>
<dbReference type="InterPro" id="IPR002921">
    <property type="entry name" value="Fungal_lipase-type"/>
</dbReference>
<dbReference type="Proteomes" id="UP000703661">
    <property type="component" value="Unassembled WGS sequence"/>
</dbReference>
<sequence>MLMSPPLNFFLVFALDFDVPLISTFRLISVVSLLPLIFSLDVPARESIHLTYIKRLPLSARRTTTDLPSRFKILFTKLPRTVTSTITNSYTNSSQTVLKTIKRTLTRTVTRAATQTNSIAEPSPQTLYRTLTGTHKKACNPTFLPVASGGDGNDVQYWYVGYDPSLNTVVVSYQGTSVEKLMSELTDGDLMFSSLDSALFPGLSSNIEVCSKFHDMFTKSATDVLSAVHTAMSEHSTSSVTVVGHSLGGALATLAAVYLPLWLHSGTTFQAITFGQPRIGNQAFADYIDANFPATHINNKKDPIPIVPGRFLGYVSSSGEVHIGETDEWTTCPGQDNHSPKCSTGDVPEIFDGNEDDNIGPYNGIEMGC</sequence>
<dbReference type="SUPFAM" id="SSF53474">
    <property type="entry name" value="alpha/beta-Hydrolases"/>
    <property type="match status" value="1"/>
</dbReference>
<gene>
    <name evidence="2" type="ORF">BGZ80_003848</name>
</gene>
<keyword evidence="3" id="KW-1185">Reference proteome</keyword>
<dbReference type="InterPro" id="IPR029058">
    <property type="entry name" value="AB_hydrolase_fold"/>
</dbReference>
<reference evidence="2" key="1">
    <citation type="journal article" date="2020" name="Fungal Divers.">
        <title>Resolving the Mortierellaceae phylogeny through synthesis of multi-gene phylogenetics and phylogenomics.</title>
        <authorList>
            <person name="Vandepol N."/>
            <person name="Liber J."/>
            <person name="Desiro A."/>
            <person name="Na H."/>
            <person name="Kennedy M."/>
            <person name="Barry K."/>
            <person name="Grigoriev I.V."/>
            <person name="Miller A.N."/>
            <person name="O'Donnell K."/>
            <person name="Stajich J.E."/>
            <person name="Bonito G."/>
        </authorList>
    </citation>
    <scope>NUCLEOTIDE SEQUENCE</scope>
    <source>
        <strain evidence="2">NRRL 2769</strain>
    </source>
</reference>